<dbReference type="InterPro" id="IPR029058">
    <property type="entry name" value="AB_hydrolase_fold"/>
</dbReference>
<feature type="chain" id="PRO_5035203342" description="AB hydrolase-1 domain-containing protein" evidence="1">
    <location>
        <begin position="21"/>
        <end position="377"/>
    </location>
</feature>
<dbReference type="Pfam" id="PF00561">
    <property type="entry name" value="Abhydrolase_1"/>
    <property type="match status" value="1"/>
</dbReference>
<feature type="signal peptide" evidence="1">
    <location>
        <begin position="1"/>
        <end position="20"/>
    </location>
</feature>
<keyword evidence="4" id="KW-1185">Reference proteome</keyword>
<proteinExistence type="predicted"/>
<sequence length="377" mass="41665">MKSISFISVLLLLFISTISSTTTSGTPEPSCFCPIPASASSESVSTPSVTLSPPLPSPTYFPGDWGTSYYPLFDGLRMHFRCWVNPNITSGETMILDSGLPFFSTSFSAVIEELIPVMTANSIKRACVVDRHGYGWSQPAPYPFDSFESVRRMRGSLNAMNLCPPFVLLGWSWGSIDVQTWAAYYPSEVRGLITVDGSDIGMLKDPSWDTTIPNLQTLFSSYIVQNNNGLLRDYGDDGFIDEFYGWIKPTANIPTGTITKSQDIFVHPSNRYLTTSKQEFSIMMSSADFLNQTYEAATTAYPLLNIPFFIYTCGTNGVDWVNRHNAMALLSSQSSHHVDYTTTHLIPLEHANLVIDDIIVPFFDLLALSSPTSATTC</sequence>
<dbReference type="Gene3D" id="3.40.50.1820">
    <property type="entry name" value="alpha/beta hydrolase"/>
    <property type="match status" value="1"/>
</dbReference>
<name>A0A8J4V537_9MYCE</name>
<dbReference type="EMBL" id="AJWJ01000158">
    <property type="protein sequence ID" value="KAF2074222.1"/>
    <property type="molecule type" value="Genomic_DNA"/>
</dbReference>
<gene>
    <name evidence="3" type="ORF">CYY_004468</name>
</gene>
<dbReference type="InterPro" id="IPR000073">
    <property type="entry name" value="AB_hydrolase_1"/>
</dbReference>
<organism evidence="3 4">
    <name type="scientific">Polysphondylium violaceum</name>
    <dbReference type="NCBI Taxonomy" id="133409"/>
    <lineage>
        <taxon>Eukaryota</taxon>
        <taxon>Amoebozoa</taxon>
        <taxon>Evosea</taxon>
        <taxon>Eumycetozoa</taxon>
        <taxon>Dictyostelia</taxon>
        <taxon>Dictyosteliales</taxon>
        <taxon>Dictyosteliaceae</taxon>
        <taxon>Polysphondylium</taxon>
    </lineage>
</organism>
<keyword evidence="1" id="KW-0732">Signal</keyword>
<dbReference type="OrthoDB" id="16239at2759"/>
<accession>A0A8J4V537</accession>
<protein>
    <recommendedName>
        <fullName evidence="2">AB hydrolase-1 domain-containing protein</fullName>
    </recommendedName>
</protein>
<dbReference type="Proteomes" id="UP000695562">
    <property type="component" value="Unassembled WGS sequence"/>
</dbReference>
<evidence type="ECO:0000313" key="3">
    <source>
        <dbReference type="EMBL" id="KAF2074222.1"/>
    </source>
</evidence>
<evidence type="ECO:0000256" key="1">
    <source>
        <dbReference type="SAM" id="SignalP"/>
    </source>
</evidence>
<dbReference type="SUPFAM" id="SSF53474">
    <property type="entry name" value="alpha/beta-Hydrolases"/>
    <property type="match status" value="1"/>
</dbReference>
<evidence type="ECO:0000259" key="2">
    <source>
        <dbReference type="Pfam" id="PF00561"/>
    </source>
</evidence>
<comment type="caution">
    <text evidence="3">The sequence shown here is derived from an EMBL/GenBank/DDBJ whole genome shotgun (WGS) entry which is preliminary data.</text>
</comment>
<dbReference type="AlphaFoldDB" id="A0A8J4V537"/>
<evidence type="ECO:0000313" key="4">
    <source>
        <dbReference type="Proteomes" id="UP000695562"/>
    </source>
</evidence>
<reference evidence="3" key="1">
    <citation type="submission" date="2020-01" db="EMBL/GenBank/DDBJ databases">
        <title>Development of genomics and gene disruption for Polysphondylium violaceum indicates a role for the polyketide synthase stlB in stalk morphogenesis.</title>
        <authorList>
            <person name="Narita B."/>
            <person name="Kawabe Y."/>
            <person name="Kin K."/>
            <person name="Saito T."/>
            <person name="Gibbs R."/>
            <person name="Kuspa A."/>
            <person name="Muzny D."/>
            <person name="Queller D."/>
            <person name="Richards S."/>
            <person name="Strassman J."/>
            <person name="Sucgang R."/>
            <person name="Worley K."/>
            <person name="Schaap P."/>
        </authorList>
    </citation>
    <scope>NUCLEOTIDE SEQUENCE</scope>
    <source>
        <strain evidence="3">QSvi11</strain>
    </source>
</reference>
<feature type="domain" description="AB hydrolase-1" evidence="2">
    <location>
        <begin position="124"/>
        <end position="214"/>
    </location>
</feature>